<dbReference type="EnsemblMetazoa" id="SSS_8152s_mrna">
    <property type="protein sequence ID" value="KAF7488261.1"/>
    <property type="gene ID" value="SSS_8152"/>
</dbReference>
<dbReference type="PANTHER" id="PTHR15065">
    <property type="entry name" value="INSULINOMA-ASSOCIATED 1"/>
    <property type="match status" value="1"/>
</dbReference>
<feature type="compositionally biased region" description="Acidic residues" evidence="10">
    <location>
        <begin position="73"/>
        <end position="93"/>
    </location>
</feature>
<feature type="region of interest" description="Disordered" evidence="10">
    <location>
        <begin position="855"/>
        <end position="880"/>
    </location>
</feature>
<keyword evidence="4 9" id="KW-0863">Zinc-finger</keyword>
<dbReference type="InterPro" id="IPR036236">
    <property type="entry name" value="Znf_C2H2_sf"/>
</dbReference>
<feature type="compositionally biased region" description="Basic and acidic residues" evidence="10">
    <location>
        <begin position="162"/>
        <end position="172"/>
    </location>
</feature>
<dbReference type="OrthoDB" id="8953942at2759"/>
<evidence type="ECO:0000256" key="4">
    <source>
        <dbReference type="ARBA" id="ARBA00022771"/>
    </source>
</evidence>
<dbReference type="AlphaFoldDB" id="A0A834R1I7"/>
<dbReference type="GO" id="GO:0010564">
    <property type="term" value="P:regulation of cell cycle process"/>
    <property type="evidence" value="ECO:0007669"/>
    <property type="project" value="TreeGrafter"/>
</dbReference>
<evidence type="ECO:0000256" key="5">
    <source>
        <dbReference type="ARBA" id="ARBA00022833"/>
    </source>
</evidence>
<dbReference type="PROSITE" id="PS50157">
    <property type="entry name" value="ZINC_FINGER_C2H2_2"/>
    <property type="match status" value="1"/>
</dbReference>
<evidence type="ECO:0000313" key="14">
    <source>
        <dbReference type="Proteomes" id="UP000070412"/>
    </source>
</evidence>
<evidence type="ECO:0000313" key="12">
    <source>
        <dbReference type="EMBL" id="KAF7488261.1"/>
    </source>
</evidence>
<dbReference type="GO" id="GO:0000978">
    <property type="term" value="F:RNA polymerase II cis-regulatory region sequence-specific DNA binding"/>
    <property type="evidence" value="ECO:0007669"/>
    <property type="project" value="TreeGrafter"/>
</dbReference>
<feature type="region of interest" description="Disordered" evidence="10">
    <location>
        <begin position="282"/>
        <end position="321"/>
    </location>
</feature>
<evidence type="ECO:0000256" key="7">
    <source>
        <dbReference type="ARBA" id="ARBA00023163"/>
    </source>
</evidence>
<dbReference type="GO" id="GO:0030182">
    <property type="term" value="P:neuron differentiation"/>
    <property type="evidence" value="ECO:0007669"/>
    <property type="project" value="TreeGrafter"/>
</dbReference>
<proteinExistence type="predicted"/>
<keyword evidence="5" id="KW-0862">Zinc</keyword>
<dbReference type="GO" id="GO:0001227">
    <property type="term" value="F:DNA-binding transcription repressor activity, RNA polymerase II-specific"/>
    <property type="evidence" value="ECO:0007669"/>
    <property type="project" value="TreeGrafter"/>
</dbReference>
<comment type="subcellular location">
    <subcellularLocation>
        <location evidence="1">Nucleus</location>
    </subcellularLocation>
</comment>
<evidence type="ECO:0000313" key="13">
    <source>
        <dbReference type="EnsemblMetazoa" id="KAF7488261.1"/>
    </source>
</evidence>
<feature type="compositionally biased region" description="Basic and acidic residues" evidence="10">
    <location>
        <begin position="305"/>
        <end position="321"/>
    </location>
</feature>
<dbReference type="InterPro" id="IPR013087">
    <property type="entry name" value="Znf_C2H2_type"/>
</dbReference>
<dbReference type="FunFam" id="3.30.160.60:FF:001329">
    <property type="entry name" value="INSM transcriptional repressor 1"/>
    <property type="match status" value="1"/>
</dbReference>
<feature type="compositionally biased region" description="Polar residues" evidence="10">
    <location>
        <begin position="39"/>
        <end position="52"/>
    </location>
</feature>
<keyword evidence="8" id="KW-0539">Nucleus</keyword>
<evidence type="ECO:0000256" key="9">
    <source>
        <dbReference type="PROSITE-ProRule" id="PRU00042"/>
    </source>
</evidence>
<accession>A0A834R1I7</accession>
<name>A0A834R1I7_SARSC</name>
<dbReference type="Proteomes" id="UP000070412">
    <property type="component" value="Unassembled WGS sequence"/>
</dbReference>
<feature type="region of interest" description="Disordered" evidence="10">
    <location>
        <begin position="389"/>
        <end position="424"/>
    </location>
</feature>
<evidence type="ECO:0000256" key="8">
    <source>
        <dbReference type="ARBA" id="ARBA00023242"/>
    </source>
</evidence>
<dbReference type="SMART" id="SM00355">
    <property type="entry name" value="ZnF_C2H2"/>
    <property type="match status" value="2"/>
</dbReference>
<feature type="compositionally biased region" description="Basic and acidic residues" evidence="10">
    <location>
        <begin position="56"/>
        <end position="72"/>
    </location>
</feature>
<keyword evidence="2" id="KW-0479">Metal-binding</keyword>
<keyword evidence="6" id="KW-0805">Transcription regulation</keyword>
<feature type="region of interest" description="Disordered" evidence="10">
    <location>
        <begin position="789"/>
        <end position="826"/>
    </location>
</feature>
<gene>
    <name evidence="12" type="ORF">SSS_8152</name>
</gene>
<dbReference type="GO" id="GO:0008270">
    <property type="term" value="F:zinc ion binding"/>
    <property type="evidence" value="ECO:0007669"/>
    <property type="project" value="UniProtKB-KW"/>
</dbReference>
<feature type="region of interest" description="Disordered" evidence="10">
    <location>
        <begin position="472"/>
        <end position="527"/>
    </location>
</feature>
<reference evidence="13" key="3">
    <citation type="submission" date="2022-06" db="UniProtKB">
        <authorList>
            <consortium name="EnsemblMetazoa"/>
        </authorList>
    </citation>
    <scope>IDENTIFICATION</scope>
</reference>
<feature type="compositionally biased region" description="Acidic residues" evidence="10">
    <location>
        <begin position="398"/>
        <end position="417"/>
    </location>
</feature>
<keyword evidence="3" id="KW-0677">Repeat</keyword>
<keyword evidence="14" id="KW-1185">Reference proteome</keyword>
<feature type="compositionally biased region" description="Basic residues" evidence="10">
    <location>
        <begin position="856"/>
        <end position="879"/>
    </location>
</feature>
<evidence type="ECO:0000259" key="11">
    <source>
        <dbReference type="PROSITE" id="PS50157"/>
    </source>
</evidence>
<reference evidence="14" key="1">
    <citation type="journal article" date="2020" name="PLoS Negl. Trop. Dis.">
        <title>High-quality nuclear genome for Sarcoptes scabiei-A critical resource for a neglected parasite.</title>
        <authorList>
            <person name="Korhonen P.K."/>
            <person name="Gasser R.B."/>
            <person name="Ma G."/>
            <person name="Wang T."/>
            <person name="Stroehlein A.J."/>
            <person name="Young N.D."/>
            <person name="Ang C.S."/>
            <person name="Fernando D.D."/>
            <person name="Lu H.C."/>
            <person name="Taylor S."/>
            <person name="Reynolds S.L."/>
            <person name="Mofiz E."/>
            <person name="Najaraj S.H."/>
            <person name="Gowda H."/>
            <person name="Madugundu A."/>
            <person name="Renuse S."/>
            <person name="Holt D."/>
            <person name="Pandey A."/>
            <person name="Papenfuss A.T."/>
            <person name="Fischer K."/>
        </authorList>
    </citation>
    <scope>NUCLEOTIDE SEQUENCE [LARGE SCALE GENOMIC DNA]</scope>
</reference>
<feature type="region of interest" description="Disordered" evidence="10">
    <location>
        <begin position="1"/>
        <end position="96"/>
    </location>
</feature>
<dbReference type="SUPFAM" id="SSF57667">
    <property type="entry name" value="beta-beta-alpha zinc fingers"/>
    <property type="match status" value="1"/>
</dbReference>
<feature type="compositionally biased region" description="Polar residues" evidence="10">
    <location>
        <begin position="574"/>
        <end position="585"/>
    </location>
</feature>
<evidence type="ECO:0000256" key="6">
    <source>
        <dbReference type="ARBA" id="ARBA00023015"/>
    </source>
</evidence>
<dbReference type="GO" id="GO:0005634">
    <property type="term" value="C:nucleus"/>
    <property type="evidence" value="ECO:0007669"/>
    <property type="project" value="UniProtKB-SubCell"/>
</dbReference>
<feature type="region of interest" description="Disordered" evidence="10">
    <location>
        <begin position="148"/>
        <end position="190"/>
    </location>
</feature>
<feature type="compositionally biased region" description="Basic and acidic residues" evidence="10">
    <location>
        <begin position="180"/>
        <end position="190"/>
    </location>
</feature>
<reference evidence="12" key="2">
    <citation type="submission" date="2020-01" db="EMBL/GenBank/DDBJ databases">
        <authorList>
            <person name="Korhonen P.K.K."/>
            <person name="Guangxu M.G."/>
            <person name="Wang T.W."/>
            <person name="Stroehlein A.J.S."/>
            <person name="Young N.D."/>
            <person name="Ang C.-S.A."/>
            <person name="Fernando D.W.F."/>
            <person name="Lu H.L."/>
            <person name="Taylor S.T."/>
            <person name="Ehtesham M.E.M."/>
            <person name="Najaraj S.H.N."/>
            <person name="Harsha G.H.G."/>
            <person name="Madugundu A.M."/>
            <person name="Renuse S.R."/>
            <person name="Holt D.H."/>
            <person name="Pandey A.P."/>
            <person name="Papenfuss A.P."/>
            <person name="Gasser R.B.G."/>
            <person name="Fischer K.F."/>
        </authorList>
    </citation>
    <scope>NUCLEOTIDE SEQUENCE</scope>
    <source>
        <strain evidence="12">SSS_KF_BRIS2020</strain>
    </source>
</reference>
<protein>
    <submittedName>
        <fullName evidence="12">Insulinoma-associated protein 1a</fullName>
    </submittedName>
</protein>
<evidence type="ECO:0000256" key="2">
    <source>
        <dbReference type="ARBA" id="ARBA00022723"/>
    </source>
</evidence>
<dbReference type="PANTHER" id="PTHR15065:SF4">
    <property type="entry name" value="LD18634P"/>
    <property type="match status" value="1"/>
</dbReference>
<feature type="compositionally biased region" description="Low complexity" evidence="10">
    <location>
        <begin position="790"/>
        <end position="802"/>
    </location>
</feature>
<feature type="compositionally biased region" description="Basic and acidic residues" evidence="10">
    <location>
        <begin position="18"/>
        <end position="28"/>
    </location>
</feature>
<dbReference type="InterPro" id="IPR042972">
    <property type="entry name" value="INSM1/2"/>
</dbReference>
<sequence length="892" mass="101280">MSTFLPTLTKAGLTTIYDHSDDNNRDRYEEDSDDVQTKIKPNQSSPQKNPKLNNHSGDDDQHHDQNDQKIDNGDDFDEDLDDDGEGDGDDDDCNGLQDQIDIIKAKNYHSNYHIDDHHNDLNHHRQFLHLNGILSDKSRNTSVIVSPNRRKYHHRQQQQQQHEQHQHPKFDDQFNDDNGDGIKDGDLNDGREFIDQTKNCSIGRTQYHQTIPMQQAINFMLGQANLEALINHHHQQQQQQQQQQQDSLRAAICFAKNNLLEYYYKNNLKSDMIVGESKSLNGALDDKENDCDDDKEEVEEEMENNDGHINNDHNGDNGHRNDKVYLTGLRNGHDHHSNALSLSLSKYNRNGCVENKTVNHNEYDDLGGDCGSGGGGKEMERSKTLQNGINHCGKDEFVDNQDLDDDDEEEEEEEEEGYNSNFDKNQIDLIENSVALDLRCDRKKETSPLLNIQPNDRFSSNSLLLLVDKNRQKRQQLQSQQKHRQHQQLLSSISSISSSSSSSSSSLSSSTLSSLSSKKSLKAKKNLSTTIGTKQIQKSQDNSSLNNTICLSNLSSPQAINGYDNDNDGHNENDSLNIDTNVNGSNKRKKKRLKATTLGLERKILLNNHTNHTNSNGVLLCNSNGVGAVSTLSQANKKSKSMKRFKFDEHKSSPVSGTFILDSDNEEEFASLMSQGCAVKRSGDIDPSLNIVIITPEAREEIAKIENKIGDYVCALCKEFHTDAFALAQHRCSRIVHIEYRCPECNKVFNCPANLASHRRWHKPKATTTGGMVSKKMNAIFLNKKNPQLNHYLNNDSNNNNNDDNKIDNNNHHHHHPDTNKSRLLIDSKVSKINRLKSNNRIHNADDGIAISQKSNNHHHHQHRSHHNHHQQQQQHHHHLGETLSKLFDSFE</sequence>
<dbReference type="Gene3D" id="3.30.160.60">
    <property type="entry name" value="Classic Zinc Finger"/>
    <property type="match status" value="1"/>
</dbReference>
<feature type="compositionally biased region" description="Acidic residues" evidence="10">
    <location>
        <begin position="287"/>
        <end position="304"/>
    </location>
</feature>
<feature type="compositionally biased region" description="Low complexity" evidence="10">
    <location>
        <begin position="487"/>
        <end position="518"/>
    </location>
</feature>
<evidence type="ECO:0000256" key="10">
    <source>
        <dbReference type="SAM" id="MobiDB-lite"/>
    </source>
</evidence>
<dbReference type="EMBL" id="WVUK01000066">
    <property type="protein sequence ID" value="KAF7488261.1"/>
    <property type="molecule type" value="Genomic_DNA"/>
</dbReference>
<dbReference type="PROSITE" id="PS00028">
    <property type="entry name" value="ZINC_FINGER_C2H2_1"/>
    <property type="match status" value="1"/>
</dbReference>
<feature type="compositionally biased region" description="Basic and acidic residues" evidence="10">
    <location>
        <begin position="803"/>
        <end position="826"/>
    </location>
</feature>
<feature type="region of interest" description="Disordered" evidence="10">
    <location>
        <begin position="561"/>
        <end position="593"/>
    </location>
</feature>
<organism evidence="12">
    <name type="scientific">Sarcoptes scabiei</name>
    <name type="common">Itch mite</name>
    <name type="synonym">Acarus scabiei</name>
    <dbReference type="NCBI Taxonomy" id="52283"/>
    <lineage>
        <taxon>Eukaryota</taxon>
        <taxon>Metazoa</taxon>
        <taxon>Ecdysozoa</taxon>
        <taxon>Arthropoda</taxon>
        <taxon>Chelicerata</taxon>
        <taxon>Arachnida</taxon>
        <taxon>Acari</taxon>
        <taxon>Acariformes</taxon>
        <taxon>Sarcoptiformes</taxon>
        <taxon>Astigmata</taxon>
        <taxon>Psoroptidia</taxon>
        <taxon>Sarcoptoidea</taxon>
        <taxon>Sarcoptidae</taxon>
        <taxon>Sarcoptinae</taxon>
        <taxon>Sarcoptes</taxon>
    </lineage>
</organism>
<dbReference type="GO" id="GO:0017053">
    <property type="term" value="C:transcription repressor complex"/>
    <property type="evidence" value="ECO:0007669"/>
    <property type="project" value="TreeGrafter"/>
</dbReference>
<evidence type="ECO:0000256" key="1">
    <source>
        <dbReference type="ARBA" id="ARBA00004123"/>
    </source>
</evidence>
<keyword evidence="7" id="KW-0804">Transcription</keyword>
<feature type="domain" description="C2H2-type" evidence="11">
    <location>
        <begin position="740"/>
        <end position="767"/>
    </location>
</feature>
<evidence type="ECO:0000256" key="3">
    <source>
        <dbReference type="ARBA" id="ARBA00022737"/>
    </source>
</evidence>